<dbReference type="RefSeq" id="XP_018004426.1">
    <property type="nucleotide sequence ID" value="XM_018148731.1"/>
</dbReference>
<dbReference type="EMBL" id="LFJN01000003">
    <property type="protein sequence ID" value="KPI44463.1"/>
    <property type="molecule type" value="Genomic_DNA"/>
</dbReference>
<dbReference type="GeneID" id="28740611"/>
<dbReference type="Proteomes" id="UP000038010">
    <property type="component" value="Unassembled WGS sequence"/>
</dbReference>
<evidence type="ECO:0000256" key="1">
    <source>
        <dbReference type="SAM" id="MobiDB-lite"/>
    </source>
</evidence>
<feature type="transmembrane region" description="Helical" evidence="2">
    <location>
        <begin position="602"/>
        <end position="627"/>
    </location>
</feature>
<feature type="transmembrane region" description="Helical" evidence="2">
    <location>
        <begin position="68"/>
        <end position="91"/>
    </location>
</feature>
<dbReference type="VEuPathDB" id="FungiDB:AB675_8296"/>
<gene>
    <name evidence="3" type="ORF">AB675_8296</name>
</gene>
<dbReference type="STRING" id="1664694.A0A0N1HFF1"/>
<organism evidence="3 4">
    <name type="scientific">Cyphellophora attinorum</name>
    <dbReference type="NCBI Taxonomy" id="1664694"/>
    <lineage>
        <taxon>Eukaryota</taxon>
        <taxon>Fungi</taxon>
        <taxon>Dikarya</taxon>
        <taxon>Ascomycota</taxon>
        <taxon>Pezizomycotina</taxon>
        <taxon>Eurotiomycetes</taxon>
        <taxon>Chaetothyriomycetidae</taxon>
        <taxon>Chaetothyriales</taxon>
        <taxon>Cyphellophoraceae</taxon>
        <taxon>Cyphellophora</taxon>
    </lineage>
</organism>
<feature type="transmembrane region" description="Helical" evidence="2">
    <location>
        <begin position="222"/>
        <end position="243"/>
    </location>
</feature>
<accession>A0A0N1HFF1</accession>
<evidence type="ECO:0000256" key="2">
    <source>
        <dbReference type="SAM" id="Phobius"/>
    </source>
</evidence>
<keyword evidence="2" id="KW-0812">Transmembrane</keyword>
<feature type="transmembrane region" description="Helical" evidence="2">
    <location>
        <begin position="155"/>
        <end position="172"/>
    </location>
</feature>
<protein>
    <submittedName>
        <fullName evidence="3">Uncharacterized protein</fullName>
    </submittedName>
</protein>
<feature type="region of interest" description="Disordered" evidence="1">
    <location>
        <begin position="1"/>
        <end position="34"/>
    </location>
</feature>
<evidence type="ECO:0000313" key="3">
    <source>
        <dbReference type="EMBL" id="KPI44463.1"/>
    </source>
</evidence>
<sequence length="726" mass="78514">MESNKLLHEGSPAVEHPSGDTAQDDNTHQSEASAKVATAAIATEVQPVEQPKADTVQGETLQGATLSLLIGAFFPCIPVALVCSILLSIILGNQIKAPFVVLEQVHIVPVTGTINQTLTAINSLKKGGDDVYWLWAKTATTPGTLHTIASVTGKVMPFITSSTMALVAFFAGRRLIQVSRKEKKESMPTPYQMSLLINLLNGSGIQPLWNTSHYWWTHHIPLVRPVILAFWSLTWIVVITLLIQIADSWFGVAVQPATVDIVRSANTTSAFGRQFDPAICDTLFHNYPCIGDSSTICSYPCSITTWNSSSGQARFGLQHAQEAAQVLMNNSRTDFVVNVTTTDRPEEKFFFMGDLKSSTSHDFETETLAVTTECQVVTQNCEIGEGFTCGSYKAPSFAWTGAVGVEESSATGPTNQSNAGIQYFNDPGLTVPIGRGNATDGLFSSQNPTSFLAWSKGFPPVDTKMDLFTYMRENNFLGSDASGDPVFILNCSIMIYQATYNWSNGGVAADGLYDLRPADPAYGAVLSGGFALNTALSHLALQDAAALAAYQERPEGLARVFAESYSKAAVALTAGITIPSKNIFDQERWNNVLVTRVPKIPLYVLVAFKGIYALFALVLAILAVTYADPMTSQEVKERLTIDGLAVGLFEADAHLKSGVREMQQLFDEHNRTHDGVGDRADDMPTKVGMVQNENGGWTWKTTAQVADSFGFGVGVDEIKARIVNAV</sequence>
<name>A0A0N1HFF1_9EURO</name>
<dbReference type="AlphaFoldDB" id="A0A0N1HFF1"/>
<dbReference type="OrthoDB" id="3344043at2759"/>
<comment type="caution">
    <text evidence="3">The sequence shown here is derived from an EMBL/GenBank/DDBJ whole genome shotgun (WGS) entry which is preliminary data.</text>
</comment>
<reference evidence="3 4" key="1">
    <citation type="submission" date="2015-06" db="EMBL/GenBank/DDBJ databases">
        <title>Draft genome of the ant-associated black yeast Phialophora attae CBS 131958.</title>
        <authorList>
            <person name="Moreno L.F."/>
            <person name="Stielow B.J."/>
            <person name="de Hoog S."/>
            <person name="Vicente V.A."/>
            <person name="Weiss V.A."/>
            <person name="de Vries M."/>
            <person name="Cruz L.M."/>
            <person name="Souza E.M."/>
        </authorList>
    </citation>
    <scope>NUCLEOTIDE SEQUENCE [LARGE SCALE GENOMIC DNA]</scope>
    <source>
        <strain evidence="3 4">CBS 131958</strain>
    </source>
</reference>
<proteinExistence type="predicted"/>
<keyword evidence="2" id="KW-0472">Membrane</keyword>
<evidence type="ECO:0000313" key="4">
    <source>
        <dbReference type="Proteomes" id="UP000038010"/>
    </source>
</evidence>
<keyword evidence="2" id="KW-1133">Transmembrane helix</keyword>
<keyword evidence="4" id="KW-1185">Reference proteome</keyword>